<dbReference type="EMBL" id="JASMQC010000004">
    <property type="protein sequence ID" value="KAK1945937.1"/>
    <property type="molecule type" value="Genomic_DNA"/>
</dbReference>
<keyword evidence="2" id="KW-1185">Reference proteome</keyword>
<dbReference type="AlphaFoldDB" id="A0AAD9LSW3"/>
<organism evidence="1 2">
    <name type="scientific">Phytophthora citrophthora</name>
    <dbReference type="NCBI Taxonomy" id="4793"/>
    <lineage>
        <taxon>Eukaryota</taxon>
        <taxon>Sar</taxon>
        <taxon>Stramenopiles</taxon>
        <taxon>Oomycota</taxon>
        <taxon>Peronosporomycetes</taxon>
        <taxon>Peronosporales</taxon>
        <taxon>Peronosporaceae</taxon>
        <taxon>Phytophthora</taxon>
    </lineage>
</organism>
<evidence type="ECO:0000313" key="1">
    <source>
        <dbReference type="EMBL" id="KAK1945937.1"/>
    </source>
</evidence>
<protein>
    <submittedName>
        <fullName evidence="1">Uncharacterized protein</fullName>
    </submittedName>
</protein>
<sequence length="81" mass="9031">MLRIQAPLYYDKNDQRSSEAIRLEELATGAIVLASHAGGFGKVAFPKFLGELLYELGVSEDDQKLYDAVLDELNVHLFVMS</sequence>
<name>A0AAD9LSW3_9STRA</name>
<gene>
    <name evidence="1" type="ORF">P3T76_002985</name>
</gene>
<reference evidence="1" key="1">
    <citation type="submission" date="2023-08" db="EMBL/GenBank/DDBJ databases">
        <title>Reference Genome Resource for the Citrus Pathogen Phytophthora citrophthora.</title>
        <authorList>
            <person name="Moller H."/>
            <person name="Coetzee B."/>
            <person name="Rose L.J."/>
            <person name="Van Niekerk J.M."/>
        </authorList>
    </citation>
    <scope>NUCLEOTIDE SEQUENCE</scope>
    <source>
        <strain evidence="1">STE-U-9442</strain>
    </source>
</reference>
<proteinExistence type="predicted"/>
<comment type="caution">
    <text evidence="1">The sequence shown here is derived from an EMBL/GenBank/DDBJ whole genome shotgun (WGS) entry which is preliminary data.</text>
</comment>
<dbReference type="Proteomes" id="UP001259832">
    <property type="component" value="Unassembled WGS sequence"/>
</dbReference>
<accession>A0AAD9LSW3</accession>
<evidence type="ECO:0000313" key="2">
    <source>
        <dbReference type="Proteomes" id="UP001259832"/>
    </source>
</evidence>